<protein>
    <submittedName>
        <fullName evidence="1">Uncharacterized protein</fullName>
    </submittedName>
</protein>
<proteinExistence type="predicted"/>
<reference evidence="1" key="1">
    <citation type="submission" date="2018-02" db="EMBL/GenBank/DDBJ databases">
        <title>Rhizophora mucronata_Transcriptome.</title>
        <authorList>
            <person name="Meera S.P."/>
            <person name="Sreeshan A."/>
            <person name="Augustine A."/>
        </authorList>
    </citation>
    <scope>NUCLEOTIDE SEQUENCE</scope>
    <source>
        <tissue evidence="1">Leaf</tissue>
    </source>
</reference>
<organism evidence="1">
    <name type="scientific">Rhizophora mucronata</name>
    <name type="common">Asiatic mangrove</name>
    <dbReference type="NCBI Taxonomy" id="61149"/>
    <lineage>
        <taxon>Eukaryota</taxon>
        <taxon>Viridiplantae</taxon>
        <taxon>Streptophyta</taxon>
        <taxon>Embryophyta</taxon>
        <taxon>Tracheophyta</taxon>
        <taxon>Spermatophyta</taxon>
        <taxon>Magnoliopsida</taxon>
        <taxon>eudicotyledons</taxon>
        <taxon>Gunneridae</taxon>
        <taxon>Pentapetalae</taxon>
        <taxon>rosids</taxon>
        <taxon>fabids</taxon>
        <taxon>Malpighiales</taxon>
        <taxon>Rhizophoraceae</taxon>
        <taxon>Rhizophora</taxon>
    </lineage>
</organism>
<evidence type="ECO:0000313" key="1">
    <source>
        <dbReference type="EMBL" id="MBX40236.1"/>
    </source>
</evidence>
<dbReference type="EMBL" id="GGEC01059752">
    <property type="protein sequence ID" value="MBX40236.1"/>
    <property type="molecule type" value="Transcribed_RNA"/>
</dbReference>
<name>A0A2P2NCN4_RHIMU</name>
<dbReference type="AlphaFoldDB" id="A0A2P2NCN4"/>
<accession>A0A2P2NCN4</accession>
<sequence length="22" mass="2625">MTYHMGRVIGTNHLCMFFCLFC</sequence>